<dbReference type="GO" id="GO:0005634">
    <property type="term" value="C:nucleus"/>
    <property type="evidence" value="ECO:0007669"/>
    <property type="project" value="TreeGrafter"/>
</dbReference>
<dbReference type="InterPro" id="IPR031359">
    <property type="entry name" value="NACHT_N"/>
</dbReference>
<dbReference type="KEGG" id="pchm:VFPPC_18322"/>
<dbReference type="Proteomes" id="UP000078397">
    <property type="component" value="Unassembled WGS sequence"/>
</dbReference>
<feature type="domain" description="NACHT" evidence="9">
    <location>
        <begin position="382"/>
        <end position="605"/>
    </location>
</feature>
<dbReference type="GO" id="GO:1990234">
    <property type="term" value="C:transferase complex"/>
    <property type="evidence" value="ECO:0007669"/>
    <property type="project" value="UniProtKB-ARBA"/>
</dbReference>
<dbReference type="STRING" id="1380566.A0A219ANU6"/>
<feature type="repeat" description="WD" evidence="7">
    <location>
        <begin position="1425"/>
        <end position="1466"/>
    </location>
</feature>
<evidence type="ECO:0000256" key="7">
    <source>
        <dbReference type="PROSITE-ProRule" id="PRU00221"/>
    </source>
</evidence>
<gene>
    <name evidence="10" type="ORF">VFPPC_18322</name>
</gene>
<dbReference type="SMART" id="SM00320">
    <property type="entry name" value="WD40"/>
    <property type="match status" value="13"/>
</dbReference>
<dbReference type="Pfam" id="PF25173">
    <property type="entry name" value="Beta-prop_WDR3_1st"/>
    <property type="match status" value="1"/>
</dbReference>
<dbReference type="CDD" id="cd00200">
    <property type="entry name" value="WD40"/>
    <property type="match status" value="3"/>
</dbReference>
<keyword evidence="1 7" id="KW-0853">WD repeat</keyword>
<dbReference type="PANTHER" id="PTHR22847">
    <property type="entry name" value="WD40 REPEAT PROTEIN"/>
    <property type="match status" value="1"/>
</dbReference>
<dbReference type="PANTHER" id="PTHR22847:SF637">
    <property type="entry name" value="WD REPEAT DOMAIN 5B"/>
    <property type="match status" value="1"/>
</dbReference>
<feature type="compositionally biased region" description="Basic residues" evidence="8">
    <location>
        <begin position="1"/>
        <end position="12"/>
    </location>
</feature>
<dbReference type="SUPFAM" id="SSF52540">
    <property type="entry name" value="P-loop containing nucleoside triphosphate hydrolases"/>
    <property type="match status" value="1"/>
</dbReference>
<dbReference type="InterPro" id="IPR015943">
    <property type="entry name" value="WD40/YVTN_repeat-like_dom_sf"/>
</dbReference>
<dbReference type="GeneID" id="28853580"/>
<feature type="repeat" description="WD" evidence="7">
    <location>
        <begin position="1299"/>
        <end position="1340"/>
    </location>
</feature>
<evidence type="ECO:0000313" key="10">
    <source>
        <dbReference type="EMBL" id="OWT42520.1"/>
    </source>
</evidence>
<dbReference type="Pfam" id="PF00400">
    <property type="entry name" value="WD40"/>
    <property type="match status" value="8"/>
</dbReference>
<feature type="repeat" description="WD" evidence="7">
    <location>
        <begin position="1341"/>
        <end position="1382"/>
    </location>
</feature>
<feature type="repeat" description="WD" evidence="7">
    <location>
        <begin position="993"/>
        <end position="1034"/>
    </location>
</feature>
<organism evidence="10 11">
    <name type="scientific">Pochonia chlamydosporia 170</name>
    <dbReference type="NCBI Taxonomy" id="1380566"/>
    <lineage>
        <taxon>Eukaryota</taxon>
        <taxon>Fungi</taxon>
        <taxon>Dikarya</taxon>
        <taxon>Ascomycota</taxon>
        <taxon>Pezizomycotina</taxon>
        <taxon>Sordariomycetes</taxon>
        <taxon>Hypocreomycetidae</taxon>
        <taxon>Hypocreales</taxon>
        <taxon>Clavicipitaceae</taxon>
        <taxon>Pochonia</taxon>
    </lineage>
</organism>
<comment type="function">
    <text evidence="6">Involved in mitochondrial fission. Acts as an adapter protein required to form mitochondrial fission complexes. Formation of these complexes is required to promote constriction and fission of the mitochondrial compartment at a late step in mitochondrial division.</text>
</comment>
<evidence type="ECO:0000256" key="6">
    <source>
        <dbReference type="ARBA" id="ARBA00043913"/>
    </source>
</evidence>
<name>A0A219ANU6_METCM</name>
<feature type="repeat" description="WD" evidence="7">
    <location>
        <begin position="1257"/>
        <end position="1298"/>
    </location>
</feature>
<feature type="repeat" description="WD" evidence="7">
    <location>
        <begin position="1089"/>
        <end position="1130"/>
    </location>
</feature>
<feature type="repeat" description="WD" evidence="7">
    <location>
        <begin position="909"/>
        <end position="950"/>
    </location>
</feature>
<dbReference type="Pfam" id="PF24883">
    <property type="entry name" value="NPHP3_N"/>
    <property type="match status" value="1"/>
</dbReference>
<proteinExistence type="inferred from homology"/>
<dbReference type="PRINTS" id="PR00320">
    <property type="entry name" value="GPROTEINBRPT"/>
</dbReference>
<dbReference type="EMBL" id="LSBJ02000013">
    <property type="protein sequence ID" value="OWT42520.1"/>
    <property type="molecule type" value="Genomic_DNA"/>
</dbReference>
<keyword evidence="11" id="KW-1185">Reference proteome</keyword>
<dbReference type="OrthoDB" id="4961336at2759"/>
<dbReference type="PROSITE" id="PS50082">
    <property type="entry name" value="WD_REPEATS_2"/>
    <property type="match status" value="13"/>
</dbReference>
<feature type="repeat" description="WD" evidence="7">
    <location>
        <begin position="1131"/>
        <end position="1172"/>
    </location>
</feature>
<dbReference type="Gene3D" id="3.40.50.300">
    <property type="entry name" value="P-loop containing nucleotide triphosphate hydrolases"/>
    <property type="match status" value="1"/>
</dbReference>
<evidence type="ECO:0000256" key="4">
    <source>
        <dbReference type="ARBA" id="ARBA00038415"/>
    </source>
</evidence>
<dbReference type="InterPro" id="IPR056884">
    <property type="entry name" value="NPHP3-like_N"/>
</dbReference>
<evidence type="ECO:0000259" key="9">
    <source>
        <dbReference type="PROSITE" id="PS50837"/>
    </source>
</evidence>
<dbReference type="Pfam" id="PF17100">
    <property type="entry name" value="NACHT_N"/>
    <property type="match status" value="1"/>
</dbReference>
<dbReference type="RefSeq" id="XP_018137000.1">
    <property type="nucleotide sequence ID" value="XM_018289586.1"/>
</dbReference>
<dbReference type="FunFam" id="3.40.50.300:FF:001638">
    <property type="entry name" value="NACHT and WD40 domain protein"/>
    <property type="match status" value="1"/>
</dbReference>
<feature type="repeat" description="WD" evidence="7">
    <location>
        <begin position="1215"/>
        <end position="1256"/>
    </location>
</feature>
<evidence type="ECO:0000256" key="2">
    <source>
        <dbReference type="ARBA" id="ARBA00022737"/>
    </source>
</evidence>
<evidence type="ECO:0000256" key="3">
    <source>
        <dbReference type="ARBA" id="ARBA00023054"/>
    </source>
</evidence>
<feature type="region of interest" description="Disordered" evidence="8">
    <location>
        <begin position="1"/>
        <end position="61"/>
    </location>
</feature>
<evidence type="ECO:0000256" key="8">
    <source>
        <dbReference type="SAM" id="MobiDB-lite"/>
    </source>
</evidence>
<dbReference type="InterPro" id="IPR036322">
    <property type="entry name" value="WD40_repeat_dom_sf"/>
</dbReference>
<feature type="repeat" description="WD" evidence="7">
    <location>
        <begin position="1173"/>
        <end position="1214"/>
    </location>
</feature>
<sequence length="1582" mass="176611">MLSRFSKFKTKFKPLPQTAQPQKALAHRELTQSQASPPLVTTPKSAAEAATSLPDVAPSQTSLSSLQERLWNQAYDELKASEPKAVDAYETILSNELCPGNNMQNEMGKTPDTRCQQMQQLVQAGLNRTLKEASIKQGIGECMEAVQAMRGIVGKAIQAAPQAAVAWVGVCIGLEIISKPVTEALSNRKGISYVLSRVNWYWNLAHLLLDKNKAVDSSAELRDELESHIVKLYQKLLLYQIKSICLYRRKQLSIIGRDLLSLDDWVGQLHDIREAENAIKNDAEQYNCEQIKEYISNLATTAASQEKKLDGIYSAIQDQTQRQEEKFQDDKDKQCLKDLYETNPIKDKERIQDTKGGLLRGSYLWILENTDFRQFRNNPQSRLLWIKGDPGKGKTMLLCGIIDELQKEPDTVLSYFFCQATEAQLSNATSVLRGLMYLLLGKRPSLISHLRAKYDTAGEKLFQGINVWGSLAEILTDMLKDPTFTDAVFVVDALDECTTNRSQLFDFIVESSSSSSRVKWIISSRNWPEIEEQLNTAKQKVRLQLELNQNSISDAITTYINHKVNQLGRLKNYDEGTRNAVQHYLAESASGTFLWVALVCQELADPKVRKRHTLAKLKAFPPGLNSLYGRMIEFINDSADADICKQVLAITSVVYRPLSLHELKTLAGSLEDLGLDDLREITGSCGSFLTLREDIVYFVHQSAKDYLLNEGSDAILPSGISDQHHAIFLRSLKALSQTLKRDIYDLRAPGLLVDQLSPPDPDPLGPLRYSTVYWVDHLGDSKSTKTDPNSDVEDGGIIHEFIRKNYLYWLECLSLLHYVPEGVKAMQKLEDIARNTKLQQLSELVQDARRFILSHKLAMEIAPLQLYTAALLFSPANSLVRVLFKKEEPDWVTPKPVMRLDWGECLQTLEGHSGWVWAVAFSHDSKLVASASQDKTIRIWHADTGECTQRLEGHRDHVNSVAFSHDSKLVASASDDETIRIWHADTGECTQTLEGHSGRVNSVAFSHDSKLVASGSGDGTIRIWHADTGDETIRIWHADTGECTQRLEGHSGWVISVAFSHDSKLVASAAKDKTIRIWHADTGECTQRLEGHSGWVYLVAFSHDSKLVASASNDETIRIWHADTGECTQTLEGHRDEVYWVAFSHDSKLVASASNDETIRIWHADTGECTQTLEGHRDQVNSVAFSHDSKLVASASQDKMIRIWHADTGECTQTLEGHSSWVNSVAFSHDSKLVASGSGDGTIRIWHADTGECTQRLEGHSGWAWAVVFSHDSKLVASASKDKTIRIWHADTGECTQRLEGHSGWAWAVVFSHDSKLVASASKDKTIRIWHADRGECTQRLEGHCGWVYSVAFSHDSKLVASASQDKTIRIWHADTGECMQRLEGHSGWVNSVAFSHDSKLVASASNDETIRIWHADTGDCTQRLEGHSGRVNSVAFSHDSKLVASGSGDETIRIWHADTGNCTQIINTRLTTTILSFELDNAHLRTTKNSFSVLGDNAPPYCFADLLLQPPASVIAHRPTYGISQDQRWVTLNGENTLWLPVEFRPNCWAVSGSTIVIGCYSGRVIIIGFNQSGRPEVFSR</sequence>
<evidence type="ECO:0000313" key="11">
    <source>
        <dbReference type="Proteomes" id="UP000078397"/>
    </source>
</evidence>
<protein>
    <recommendedName>
        <fullName evidence="5">Mitochondrial division protein 1</fullName>
    </recommendedName>
</protein>
<comment type="similarity">
    <text evidence="4">Belongs to the WD repeat MDV1/CAF4 family.</text>
</comment>
<dbReference type="PROSITE" id="PS50837">
    <property type="entry name" value="NACHT"/>
    <property type="match status" value="1"/>
</dbReference>
<dbReference type="InterPro" id="IPR001680">
    <property type="entry name" value="WD40_rpt"/>
</dbReference>
<evidence type="ECO:0000256" key="1">
    <source>
        <dbReference type="ARBA" id="ARBA00022574"/>
    </source>
</evidence>
<dbReference type="PROSITE" id="PS50294">
    <property type="entry name" value="WD_REPEATS_REGION"/>
    <property type="match status" value="13"/>
</dbReference>
<keyword evidence="2" id="KW-0677">Repeat</keyword>
<keyword evidence="3" id="KW-0175">Coiled coil</keyword>
<evidence type="ECO:0000256" key="5">
    <source>
        <dbReference type="ARBA" id="ARBA00039789"/>
    </source>
</evidence>
<dbReference type="InterPro" id="IPR027417">
    <property type="entry name" value="P-loop_NTPase"/>
</dbReference>
<dbReference type="SUPFAM" id="SSF50978">
    <property type="entry name" value="WD40 repeat-like"/>
    <property type="match status" value="3"/>
</dbReference>
<feature type="repeat" description="WD" evidence="7">
    <location>
        <begin position="951"/>
        <end position="992"/>
    </location>
</feature>
<dbReference type="InterPro" id="IPR020472">
    <property type="entry name" value="WD40_PAC1"/>
</dbReference>
<dbReference type="InterPro" id="IPR007111">
    <property type="entry name" value="NACHT_NTPase"/>
</dbReference>
<feature type="repeat" description="WD" evidence="7">
    <location>
        <begin position="1047"/>
        <end position="1088"/>
    </location>
</feature>
<accession>A0A219ANU6</accession>
<dbReference type="Gene3D" id="2.130.10.10">
    <property type="entry name" value="YVTN repeat-like/Quinoprotein amine dehydrogenase"/>
    <property type="match status" value="7"/>
</dbReference>
<feature type="repeat" description="WD" evidence="7">
    <location>
        <begin position="1383"/>
        <end position="1424"/>
    </location>
</feature>
<comment type="caution">
    <text evidence="10">The sequence shown here is derived from an EMBL/GenBank/DDBJ whole genome shotgun (WGS) entry which is preliminary data.</text>
</comment>
<reference evidence="10 11" key="1">
    <citation type="journal article" date="2016" name="PLoS Pathog.">
        <title>Biosynthesis of antibiotic leucinostatins in bio-control fungus Purpureocillium lilacinum and their inhibition on phytophthora revealed by genome mining.</title>
        <authorList>
            <person name="Wang G."/>
            <person name="Liu Z."/>
            <person name="Lin R."/>
            <person name="Li E."/>
            <person name="Mao Z."/>
            <person name="Ling J."/>
            <person name="Yang Y."/>
            <person name="Yin W.B."/>
            <person name="Xie B."/>
        </authorList>
    </citation>
    <scope>NUCLEOTIDE SEQUENCE [LARGE SCALE GENOMIC DNA]</scope>
    <source>
        <strain evidence="10">170</strain>
    </source>
</reference>